<evidence type="ECO:0000313" key="1">
    <source>
        <dbReference type="EMBL" id="OHA05975.1"/>
    </source>
</evidence>
<sequence length="401" mass="42266">MLLKIQKPVAVIVLSVILFTAIFGPIQSSGAEVPTGDKKNLVVNSNSSWQDTLNVTVKKFGLDVAATAAMKLIISMLRDAVIQWIVTGQFDLPLFTGSYFADPTRWAEYATRMLLTQLTGINFCNYGYSVPKTITSQTTLRFNFSCSLGYQEFISLSTTNLGQGGSAFIQNIPYIIAFLETDDLDEVMKLGYIKKTSRGVTIGRRMDEILSSLGFTGIKDPKTGKIKTPGAVVEGFLRESIGSNYRACDAAKEFQEAIISCGLSALADILDAGVGKIISDGLDEAFPPQAQPAPAPSTPPPVFDFSLASGGAISVSQGSATTTSVLAPRMSGSAQLVNFSASGLPAGAVALFSPTGCIATCSASLMITTLTSTPAGTYTITVTGKSGGLTRFTSFLLTVTP</sequence>
<name>A0A1G2L2U2_9BACT</name>
<proteinExistence type="predicted"/>
<organism evidence="1 2">
    <name type="scientific">Candidatus Sungbacteria bacterium RIFCSPLOWO2_01_FULL_47_10</name>
    <dbReference type="NCBI Taxonomy" id="1802276"/>
    <lineage>
        <taxon>Bacteria</taxon>
        <taxon>Candidatus Sungiibacteriota</taxon>
    </lineage>
</organism>
<dbReference type="AlphaFoldDB" id="A0A1G2L2U2"/>
<dbReference type="Proteomes" id="UP000177982">
    <property type="component" value="Unassembled WGS sequence"/>
</dbReference>
<comment type="caution">
    <text evidence="1">The sequence shown here is derived from an EMBL/GenBank/DDBJ whole genome shotgun (WGS) entry which is preliminary data.</text>
</comment>
<protein>
    <submittedName>
        <fullName evidence="1">Uncharacterized protein</fullName>
    </submittedName>
</protein>
<evidence type="ECO:0000313" key="2">
    <source>
        <dbReference type="Proteomes" id="UP000177982"/>
    </source>
</evidence>
<dbReference type="EMBL" id="MHQO01000040">
    <property type="protein sequence ID" value="OHA05975.1"/>
    <property type="molecule type" value="Genomic_DNA"/>
</dbReference>
<gene>
    <name evidence="1" type="ORF">A2934_03960</name>
</gene>
<reference evidence="1 2" key="1">
    <citation type="journal article" date="2016" name="Nat. Commun.">
        <title>Thousands of microbial genomes shed light on interconnected biogeochemical processes in an aquifer system.</title>
        <authorList>
            <person name="Anantharaman K."/>
            <person name="Brown C.T."/>
            <person name="Hug L.A."/>
            <person name="Sharon I."/>
            <person name="Castelle C.J."/>
            <person name="Probst A.J."/>
            <person name="Thomas B.C."/>
            <person name="Singh A."/>
            <person name="Wilkins M.J."/>
            <person name="Karaoz U."/>
            <person name="Brodie E.L."/>
            <person name="Williams K.H."/>
            <person name="Hubbard S.S."/>
            <person name="Banfield J.F."/>
        </authorList>
    </citation>
    <scope>NUCLEOTIDE SEQUENCE [LARGE SCALE GENOMIC DNA]</scope>
</reference>
<accession>A0A1G2L2U2</accession>